<protein>
    <recommendedName>
        <fullName evidence="5">CCT domain-containing protein</fullName>
    </recommendedName>
</protein>
<gene>
    <name evidence="6" type="ORF">HS088_TW12G00791</name>
</gene>
<dbReference type="Proteomes" id="UP000593562">
    <property type="component" value="Unassembled WGS sequence"/>
</dbReference>
<dbReference type="PROSITE" id="PS51017">
    <property type="entry name" value="CCT"/>
    <property type="match status" value="1"/>
</dbReference>
<dbReference type="EMBL" id="JAAARO010000012">
    <property type="protein sequence ID" value="KAF5739582.1"/>
    <property type="molecule type" value="Genomic_DNA"/>
</dbReference>
<evidence type="ECO:0000313" key="6">
    <source>
        <dbReference type="EMBL" id="KAF5739582.1"/>
    </source>
</evidence>
<dbReference type="GO" id="GO:0006355">
    <property type="term" value="P:regulation of DNA-templated transcription"/>
    <property type="evidence" value="ECO:0007669"/>
    <property type="project" value="TreeGrafter"/>
</dbReference>
<feature type="compositionally biased region" description="Basic residues" evidence="4">
    <location>
        <begin position="1"/>
        <end position="25"/>
    </location>
</feature>
<evidence type="ECO:0000313" key="7">
    <source>
        <dbReference type="Proteomes" id="UP000593562"/>
    </source>
</evidence>
<evidence type="ECO:0000259" key="5">
    <source>
        <dbReference type="PROSITE" id="PS51017"/>
    </source>
</evidence>
<dbReference type="Pfam" id="PF06203">
    <property type="entry name" value="CCT"/>
    <property type="match status" value="1"/>
</dbReference>
<sequence>MKAIKKTRKAAPRKTGTKARKKKPKYLSLRLQLSPQTDSPPRPAPVTRQRRRQEQRQQIPVFTDDMHDDHVAMLFDTSTDNSLQGIILENSTTTTTGREETLSPYACVEEEGSRLVRTAMRCKERDTSEEKWVCYAEVVEEIKKEQEEVSSCCCATDHHDSWWQDLDHHRRSSSGGPSTSLVLKLDYKEILNAWSDRGPLYVDEQVVPDLHDPNNASTECLGSVGNLWSVSEVGSTKLKEEGWKVVQREASMLRYKEKRQNRLFSKRIRYQVRKLNAEKRPRIKGRFVKRSGED</sequence>
<name>A0A7J7CZP5_TRIWF</name>
<proteinExistence type="predicted"/>
<evidence type="ECO:0000256" key="2">
    <source>
        <dbReference type="ARBA" id="ARBA00023242"/>
    </source>
</evidence>
<reference evidence="6 7" key="1">
    <citation type="journal article" date="2020" name="Nat. Commun.">
        <title>Genome of Tripterygium wilfordii and identification of cytochrome P450 involved in triptolide biosynthesis.</title>
        <authorList>
            <person name="Tu L."/>
            <person name="Su P."/>
            <person name="Zhang Z."/>
            <person name="Gao L."/>
            <person name="Wang J."/>
            <person name="Hu T."/>
            <person name="Zhou J."/>
            <person name="Zhang Y."/>
            <person name="Zhao Y."/>
            <person name="Liu Y."/>
            <person name="Song Y."/>
            <person name="Tong Y."/>
            <person name="Lu Y."/>
            <person name="Yang J."/>
            <person name="Xu C."/>
            <person name="Jia M."/>
            <person name="Peters R.J."/>
            <person name="Huang L."/>
            <person name="Gao W."/>
        </authorList>
    </citation>
    <scope>NUCLEOTIDE SEQUENCE [LARGE SCALE GENOMIC DNA]</scope>
    <source>
        <strain evidence="7">cv. XIE 37</strain>
        <tissue evidence="6">Leaf</tissue>
    </source>
</reference>
<comment type="caution">
    <text evidence="6">The sequence shown here is derived from an EMBL/GenBank/DDBJ whole genome shotgun (WGS) entry which is preliminary data.</text>
</comment>
<dbReference type="InterPro" id="IPR052453">
    <property type="entry name" value="CONSTANS-like_ZF"/>
</dbReference>
<keyword evidence="2 3" id="KW-0539">Nucleus</keyword>
<accession>A0A7J7CZP5</accession>
<dbReference type="FunCoup" id="A0A7J7CZP5">
    <property type="interactions" value="22"/>
</dbReference>
<dbReference type="GO" id="GO:0005634">
    <property type="term" value="C:nucleus"/>
    <property type="evidence" value="ECO:0007669"/>
    <property type="project" value="UniProtKB-SubCell"/>
</dbReference>
<evidence type="ECO:0000256" key="4">
    <source>
        <dbReference type="SAM" id="MobiDB-lite"/>
    </source>
</evidence>
<feature type="region of interest" description="Disordered" evidence="4">
    <location>
        <begin position="1"/>
        <end position="61"/>
    </location>
</feature>
<evidence type="ECO:0000256" key="1">
    <source>
        <dbReference type="ARBA" id="ARBA00004123"/>
    </source>
</evidence>
<dbReference type="InterPro" id="IPR010402">
    <property type="entry name" value="CCT_domain"/>
</dbReference>
<organism evidence="6 7">
    <name type="scientific">Tripterygium wilfordii</name>
    <name type="common">Thunder God vine</name>
    <dbReference type="NCBI Taxonomy" id="458696"/>
    <lineage>
        <taxon>Eukaryota</taxon>
        <taxon>Viridiplantae</taxon>
        <taxon>Streptophyta</taxon>
        <taxon>Embryophyta</taxon>
        <taxon>Tracheophyta</taxon>
        <taxon>Spermatophyta</taxon>
        <taxon>Magnoliopsida</taxon>
        <taxon>eudicotyledons</taxon>
        <taxon>Gunneridae</taxon>
        <taxon>Pentapetalae</taxon>
        <taxon>rosids</taxon>
        <taxon>fabids</taxon>
        <taxon>Celastrales</taxon>
        <taxon>Celastraceae</taxon>
        <taxon>Tripterygium</taxon>
    </lineage>
</organism>
<keyword evidence="7" id="KW-1185">Reference proteome</keyword>
<dbReference type="OrthoDB" id="153872at2759"/>
<dbReference type="InParanoid" id="A0A7J7CZP5"/>
<evidence type="ECO:0000256" key="3">
    <source>
        <dbReference type="PROSITE-ProRule" id="PRU00357"/>
    </source>
</evidence>
<dbReference type="AlphaFoldDB" id="A0A7J7CZP5"/>
<comment type="subcellular location">
    <subcellularLocation>
        <location evidence="1 3">Nucleus</location>
    </subcellularLocation>
</comment>
<feature type="domain" description="CCT" evidence="5">
    <location>
        <begin position="248"/>
        <end position="290"/>
    </location>
</feature>
<dbReference type="PANTHER" id="PTHR31874:SF25">
    <property type="entry name" value="CCT MOTIF FAMILY PROTEIN"/>
    <property type="match status" value="1"/>
</dbReference>
<dbReference type="PANTHER" id="PTHR31874">
    <property type="entry name" value="CCT MOTIF FAMILY PROTEIN, EXPRESSED"/>
    <property type="match status" value="1"/>
</dbReference>